<comment type="similarity">
    <text evidence="2 8">Belongs to the 4-toluene sulfonate uptake permease (TSUP) (TC 2.A.102) family.</text>
</comment>
<keyword evidence="7 8" id="KW-0472">Membrane</keyword>
<name>A0ABS2SR16_9BACI</name>
<dbReference type="Proteomes" id="UP001179280">
    <property type="component" value="Unassembled WGS sequence"/>
</dbReference>
<comment type="caution">
    <text evidence="9">The sequence shown here is derived from an EMBL/GenBank/DDBJ whole genome shotgun (WGS) entry which is preliminary data.</text>
</comment>
<feature type="transmembrane region" description="Helical" evidence="8">
    <location>
        <begin position="76"/>
        <end position="94"/>
    </location>
</feature>
<keyword evidence="5 8" id="KW-0812">Transmembrane</keyword>
<dbReference type="Pfam" id="PF01925">
    <property type="entry name" value="TauE"/>
    <property type="match status" value="1"/>
</dbReference>
<dbReference type="InterPro" id="IPR052017">
    <property type="entry name" value="TSUP"/>
</dbReference>
<dbReference type="EMBL" id="JAFBCV010000002">
    <property type="protein sequence ID" value="MBM7837631.1"/>
    <property type="molecule type" value="Genomic_DNA"/>
</dbReference>
<evidence type="ECO:0000256" key="1">
    <source>
        <dbReference type="ARBA" id="ARBA00004651"/>
    </source>
</evidence>
<feature type="transmembrane region" description="Helical" evidence="8">
    <location>
        <begin position="199"/>
        <end position="217"/>
    </location>
</feature>
<comment type="subcellular location">
    <subcellularLocation>
        <location evidence="1 8">Cell membrane</location>
        <topology evidence="1 8">Multi-pass membrane protein</topology>
    </subcellularLocation>
</comment>
<proteinExistence type="inferred from homology"/>
<dbReference type="PANTHER" id="PTHR30269:SF0">
    <property type="entry name" value="MEMBRANE TRANSPORTER PROTEIN YFCA-RELATED"/>
    <property type="match status" value="1"/>
</dbReference>
<evidence type="ECO:0000256" key="2">
    <source>
        <dbReference type="ARBA" id="ARBA00009142"/>
    </source>
</evidence>
<reference evidence="9" key="1">
    <citation type="submission" date="2021-01" db="EMBL/GenBank/DDBJ databases">
        <title>Genomic Encyclopedia of Type Strains, Phase IV (KMG-IV): sequencing the most valuable type-strain genomes for metagenomic binning, comparative biology and taxonomic classification.</title>
        <authorList>
            <person name="Goeker M."/>
        </authorList>
    </citation>
    <scope>NUCLEOTIDE SEQUENCE</scope>
    <source>
        <strain evidence="9">DSM 21943</strain>
    </source>
</reference>
<evidence type="ECO:0000313" key="10">
    <source>
        <dbReference type="Proteomes" id="UP001179280"/>
    </source>
</evidence>
<evidence type="ECO:0000256" key="7">
    <source>
        <dbReference type="ARBA" id="ARBA00023136"/>
    </source>
</evidence>
<evidence type="ECO:0000256" key="3">
    <source>
        <dbReference type="ARBA" id="ARBA00022448"/>
    </source>
</evidence>
<keyword evidence="4 8" id="KW-1003">Cell membrane</keyword>
<organism evidence="9 10">
    <name type="scientific">Shouchella xiaoxiensis</name>
    <dbReference type="NCBI Taxonomy" id="766895"/>
    <lineage>
        <taxon>Bacteria</taxon>
        <taxon>Bacillati</taxon>
        <taxon>Bacillota</taxon>
        <taxon>Bacilli</taxon>
        <taxon>Bacillales</taxon>
        <taxon>Bacillaceae</taxon>
        <taxon>Shouchella</taxon>
    </lineage>
</organism>
<dbReference type="InterPro" id="IPR002781">
    <property type="entry name" value="TM_pro_TauE-like"/>
</dbReference>
<gene>
    <name evidence="9" type="ORF">JOC54_000862</name>
</gene>
<dbReference type="PANTHER" id="PTHR30269">
    <property type="entry name" value="TRANSMEMBRANE PROTEIN YFCA"/>
    <property type="match status" value="1"/>
</dbReference>
<evidence type="ECO:0000256" key="5">
    <source>
        <dbReference type="ARBA" id="ARBA00022692"/>
    </source>
</evidence>
<dbReference type="RefSeq" id="WP_204464662.1">
    <property type="nucleotide sequence ID" value="NZ_JAFBCV010000002.1"/>
</dbReference>
<accession>A0ABS2SR16</accession>
<keyword evidence="6 8" id="KW-1133">Transmembrane helix</keyword>
<feature type="transmembrane region" description="Helical" evidence="8">
    <location>
        <begin position="229"/>
        <end position="247"/>
    </location>
</feature>
<feature type="transmembrane region" description="Helical" evidence="8">
    <location>
        <begin position="171"/>
        <end position="192"/>
    </location>
</feature>
<sequence>MFIFEMILLIGVGFIAGVINTVSAGGSLITLPALLFLGIPSTEANGTNRVAIVVQSLTSFFTFVRKGQVKLKGNASILIASTLGAIFGALSAITVSDDSFMLILAFTMVVTLCFIIWNPVKAINRPSTLTPLAYALGTAAFILIGFYSGFIQVGVGFYIMIVAILLYKKSFVEATFLKIIVVGLSVSISLIIFAVNGQVLWEIGLILAIGNALGAWVGSKMVLLQRTGWIQFILIVTVITLAGRLLYEALA</sequence>
<protein>
    <recommendedName>
        <fullName evidence="8">Probable membrane transporter protein</fullName>
    </recommendedName>
</protein>
<evidence type="ECO:0000256" key="6">
    <source>
        <dbReference type="ARBA" id="ARBA00022989"/>
    </source>
</evidence>
<keyword evidence="10" id="KW-1185">Reference proteome</keyword>
<keyword evidence="3" id="KW-0813">Transport</keyword>
<feature type="transmembrane region" description="Helical" evidence="8">
    <location>
        <begin position="100"/>
        <end position="120"/>
    </location>
</feature>
<feature type="transmembrane region" description="Helical" evidence="8">
    <location>
        <begin position="132"/>
        <end position="165"/>
    </location>
</feature>
<evidence type="ECO:0000256" key="8">
    <source>
        <dbReference type="RuleBase" id="RU363041"/>
    </source>
</evidence>
<evidence type="ECO:0000256" key="4">
    <source>
        <dbReference type="ARBA" id="ARBA00022475"/>
    </source>
</evidence>
<evidence type="ECO:0000313" key="9">
    <source>
        <dbReference type="EMBL" id="MBM7837631.1"/>
    </source>
</evidence>